<evidence type="ECO:0000256" key="3">
    <source>
        <dbReference type="ARBA" id="ARBA00022989"/>
    </source>
</evidence>
<dbReference type="Pfam" id="PF20684">
    <property type="entry name" value="Fung_rhodopsin"/>
    <property type="match status" value="1"/>
</dbReference>
<evidence type="ECO:0000256" key="7">
    <source>
        <dbReference type="SAM" id="Phobius"/>
    </source>
</evidence>
<feature type="transmembrane region" description="Helical" evidence="7">
    <location>
        <begin position="150"/>
        <end position="169"/>
    </location>
</feature>
<evidence type="ECO:0000256" key="2">
    <source>
        <dbReference type="ARBA" id="ARBA00022692"/>
    </source>
</evidence>
<keyword evidence="4 7" id="KW-0472">Membrane</keyword>
<comment type="similarity">
    <text evidence="5">Belongs to the SAT4 family.</text>
</comment>
<evidence type="ECO:0000256" key="4">
    <source>
        <dbReference type="ARBA" id="ARBA00023136"/>
    </source>
</evidence>
<dbReference type="PANTHER" id="PTHR33048:SF47">
    <property type="entry name" value="INTEGRAL MEMBRANE PROTEIN-RELATED"/>
    <property type="match status" value="1"/>
</dbReference>
<dbReference type="InterPro" id="IPR049326">
    <property type="entry name" value="Rhodopsin_dom_fungi"/>
</dbReference>
<evidence type="ECO:0000256" key="5">
    <source>
        <dbReference type="ARBA" id="ARBA00038359"/>
    </source>
</evidence>
<dbReference type="PANTHER" id="PTHR33048">
    <property type="entry name" value="PTH11-LIKE INTEGRAL MEMBRANE PROTEIN (AFU_ORTHOLOGUE AFUA_5G11245)"/>
    <property type="match status" value="1"/>
</dbReference>
<organism evidence="9 10">
    <name type="scientific">Aspergillus granulosus</name>
    <dbReference type="NCBI Taxonomy" id="176169"/>
    <lineage>
        <taxon>Eukaryota</taxon>
        <taxon>Fungi</taxon>
        <taxon>Dikarya</taxon>
        <taxon>Ascomycota</taxon>
        <taxon>Pezizomycotina</taxon>
        <taxon>Eurotiomycetes</taxon>
        <taxon>Eurotiomycetidae</taxon>
        <taxon>Eurotiales</taxon>
        <taxon>Aspergillaceae</taxon>
        <taxon>Aspergillus</taxon>
        <taxon>Aspergillus subgen. Nidulantes</taxon>
    </lineage>
</organism>
<evidence type="ECO:0000256" key="1">
    <source>
        <dbReference type="ARBA" id="ARBA00004141"/>
    </source>
</evidence>
<name>A0ABR4HL49_9EURO</name>
<accession>A0ABR4HL49</accession>
<dbReference type="Proteomes" id="UP001610334">
    <property type="component" value="Unassembled WGS sequence"/>
</dbReference>
<evidence type="ECO:0000259" key="8">
    <source>
        <dbReference type="Pfam" id="PF20684"/>
    </source>
</evidence>
<proteinExistence type="inferred from homology"/>
<feature type="domain" description="Rhodopsin" evidence="8">
    <location>
        <begin position="20"/>
        <end position="242"/>
    </location>
</feature>
<feature type="transmembrane region" description="Helical" evidence="7">
    <location>
        <begin position="100"/>
        <end position="130"/>
    </location>
</feature>
<feature type="transmembrane region" description="Helical" evidence="7">
    <location>
        <begin position="6"/>
        <end position="23"/>
    </location>
</feature>
<comment type="subcellular location">
    <subcellularLocation>
        <location evidence="1">Membrane</location>
        <topology evidence="1">Multi-pass membrane protein</topology>
    </subcellularLocation>
</comment>
<keyword evidence="2 7" id="KW-0812">Transmembrane</keyword>
<feature type="transmembrane region" description="Helical" evidence="7">
    <location>
        <begin position="181"/>
        <end position="205"/>
    </location>
</feature>
<comment type="caution">
    <text evidence="9">The sequence shown here is derived from an EMBL/GenBank/DDBJ whole genome shotgun (WGS) entry which is preliminary data.</text>
</comment>
<feature type="compositionally biased region" description="Basic and acidic residues" evidence="6">
    <location>
        <begin position="319"/>
        <end position="346"/>
    </location>
</feature>
<keyword evidence="3 7" id="KW-1133">Transmembrane helix</keyword>
<gene>
    <name evidence="9" type="ORF">BJX63DRAFT_442019</name>
</gene>
<dbReference type="InterPro" id="IPR052337">
    <property type="entry name" value="SAT4-like"/>
</dbReference>
<evidence type="ECO:0000256" key="6">
    <source>
        <dbReference type="SAM" id="MobiDB-lite"/>
    </source>
</evidence>
<evidence type="ECO:0000313" key="10">
    <source>
        <dbReference type="Proteomes" id="UP001610334"/>
    </source>
</evidence>
<sequence>MYVLPVSISFVGVSTIVVALRLYTRLRLVCTPGWDDLFLLLSLHSHGLGKPQATLTQSQSRDQLKMLWISVPIYNLTLNLTKVSMVLLYMRLFSTRTYQIVLWVLLLLIVCSGLWMVIGTLLICIPVQAFWDPSIPHTCLSREVVWFLNAALQIVGDLALVLVPMPQLIKLRIPRRQKACVMLIFALGLFVCATSAIRLHTLVLLTRATDYSSWNGIVAVWSFVECNVAILCASLPTFRQLIIQKFPRVLQSCGRTSYSQDKQRLRDPTRLWEPFRGPGGYSADVSVDVPMDSNSHCHMGASGIQVVRELRWEMGSALSKDEDESRPSNEKPEEPDYDRMPDLQFP</sequence>
<evidence type="ECO:0000313" key="9">
    <source>
        <dbReference type="EMBL" id="KAL2815473.1"/>
    </source>
</evidence>
<dbReference type="EMBL" id="JBFXLT010000027">
    <property type="protein sequence ID" value="KAL2815473.1"/>
    <property type="molecule type" value="Genomic_DNA"/>
</dbReference>
<keyword evidence="10" id="KW-1185">Reference proteome</keyword>
<feature type="transmembrane region" description="Helical" evidence="7">
    <location>
        <begin position="217"/>
        <end position="238"/>
    </location>
</feature>
<reference evidence="9 10" key="1">
    <citation type="submission" date="2024-07" db="EMBL/GenBank/DDBJ databases">
        <title>Section-level genome sequencing and comparative genomics of Aspergillus sections Usti and Cavernicolus.</title>
        <authorList>
            <consortium name="Lawrence Berkeley National Laboratory"/>
            <person name="Nybo J.L."/>
            <person name="Vesth T.C."/>
            <person name="Theobald S."/>
            <person name="Frisvad J.C."/>
            <person name="Larsen T.O."/>
            <person name="Kjaerboelling I."/>
            <person name="Rothschild-Mancinelli K."/>
            <person name="Lyhne E.K."/>
            <person name="Kogle M.E."/>
            <person name="Barry K."/>
            <person name="Clum A."/>
            <person name="Na H."/>
            <person name="Ledsgaard L."/>
            <person name="Lin J."/>
            <person name="Lipzen A."/>
            <person name="Kuo A."/>
            <person name="Riley R."/>
            <person name="Mondo S."/>
            <person name="Labutti K."/>
            <person name="Haridas S."/>
            <person name="Pangalinan J."/>
            <person name="Salamov A.A."/>
            <person name="Simmons B.A."/>
            <person name="Magnuson J.K."/>
            <person name="Chen J."/>
            <person name="Drula E."/>
            <person name="Henrissat B."/>
            <person name="Wiebenga A."/>
            <person name="Lubbers R.J."/>
            <person name="Gomes A.C."/>
            <person name="Makela M.R."/>
            <person name="Stajich J."/>
            <person name="Grigoriev I.V."/>
            <person name="Mortensen U.H."/>
            <person name="De Vries R.P."/>
            <person name="Baker S.E."/>
            <person name="Andersen M.R."/>
        </authorList>
    </citation>
    <scope>NUCLEOTIDE SEQUENCE [LARGE SCALE GENOMIC DNA]</scope>
    <source>
        <strain evidence="9 10">CBS 588.65</strain>
    </source>
</reference>
<feature type="region of interest" description="Disordered" evidence="6">
    <location>
        <begin position="317"/>
        <end position="346"/>
    </location>
</feature>
<protein>
    <recommendedName>
        <fullName evidence="8">Rhodopsin domain-containing protein</fullName>
    </recommendedName>
</protein>